<dbReference type="RefSeq" id="WP_203903680.1">
    <property type="nucleotide sequence ID" value="NZ_BOPF01000034.1"/>
</dbReference>
<dbReference type="Proteomes" id="UP000619260">
    <property type="component" value="Unassembled WGS sequence"/>
</dbReference>
<evidence type="ECO:0000313" key="2">
    <source>
        <dbReference type="EMBL" id="GIJ50242.1"/>
    </source>
</evidence>
<organism evidence="2 3">
    <name type="scientific">Virgisporangium aliadipatigenens</name>
    <dbReference type="NCBI Taxonomy" id="741659"/>
    <lineage>
        <taxon>Bacteria</taxon>
        <taxon>Bacillati</taxon>
        <taxon>Actinomycetota</taxon>
        <taxon>Actinomycetes</taxon>
        <taxon>Micromonosporales</taxon>
        <taxon>Micromonosporaceae</taxon>
        <taxon>Virgisporangium</taxon>
    </lineage>
</organism>
<name>A0A8J3YTL9_9ACTN</name>
<feature type="domain" description="Aminoglycoside phosphotransferase" evidence="1">
    <location>
        <begin position="175"/>
        <end position="327"/>
    </location>
</feature>
<dbReference type="EMBL" id="BOPF01000034">
    <property type="protein sequence ID" value="GIJ50242.1"/>
    <property type="molecule type" value="Genomic_DNA"/>
</dbReference>
<proteinExistence type="predicted"/>
<evidence type="ECO:0000259" key="1">
    <source>
        <dbReference type="Pfam" id="PF01636"/>
    </source>
</evidence>
<sequence>MSRTVTAIITHHGACLGALGPFTVDTPWWADMVPVVAHLEAALGVPVLVLRLLDVHGSDGARDGHVTYHVEAARAVSGLRAVAFVDEDHALRLPWARPEGIARLLEWAGEAVPVTGPAQQRRSWNLSGLFRLPTAGGPVWLKATPPFAHAEPLALAAVSTVDSTLVPPVLASAPGRLLLPEVPGVDCWDAPPPVVADAVRRLVTAQARVVPPPGLPDRRPGPLSIAVRGLLDGAAVPELSTVERSSAHRLVDRWETLDACGLPDTLVHGDFHPGNWRSDGGPPVVLDWADAHLGNPVLDGLRAIDYLPADRRAVAEEAWVRAWTDAAAGSRPREALRLAAPLAHLTYAVRYQEFLDNIEPSERVYHRGDPAAVIREALRAAGSE</sequence>
<dbReference type="InterPro" id="IPR002575">
    <property type="entry name" value="Aminoglycoside_PTrfase"/>
</dbReference>
<keyword evidence="3" id="KW-1185">Reference proteome</keyword>
<evidence type="ECO:0000313" key="3">
    <source>
        <dbReference type="Proteomes" id="UP000619260"/>
    </source>
</evidence>
<dbReference type="SUPFAM" id="SSF56112">
    <property type="entry name" value="Protein kinase-like (PK-like)"/>
    <property type="match status" value="1"/>
</dbReference>
<dbReference type="Gene3D" id="3.90.1200.10">
    <property type="match status" value="1"/>
</dbReference>
<dbReference type="InterPro" id="IPR011009">
    <property type="entry name" value="Kinase-like_dom_sf"/>
</dbReference>
<protein>
    <recommendedName>
        <fullName evidence="1">Aminoglycoside phosphotransferase domain-containing protein</fullName>
    </recommendedName>
</protein>
<dbReference type="Pfam" id="PF01636">
    <property type="entry name" value="APH"/>
    <property type="match status" value="1"/>
</dbReference>
<comment type="caution">
    <text evidence="2">The sequence shown here is derived from an EMBL/GenBank/DDBJ whole genome shotgun (WGS) entry which is preliminary data.</text>
</comment>
<dbReference type="AlphaFoldDB" id="A0A8J3YTL9"/>
<accession>A0A8J3YTL9</accession>
<gene>
    <name evidence="2" type="ORF">Val02_71280</name>
</gene>
<reference evidence="2" key="1">
    <citation type="submission" date="2021-01" db="EMBL/GenBank/DDBJ databases">
        <title>Whole genome shotgun sequence of Virgisporangium aliadipatigenens NBRC 105644.</title>
        <authorList>
            <person name="Komaki H."/>
            <person name="Tamura T."/>
        </authorList>
    </citation>
    <scope>NUCLEOTIDE SEQUENCE</scope>
    <source>
        <strain evidence="2">NBRC 105644</strain>
    </source>
</reference>